<feature type="domain" description="C2" evidence="3">
    <location>
        <begin position="387"/>
        <end position="517"/>
    </location>
</feature>
<keyword evidence="1" id="KW-0175">Coiled coil</keyword>
<feature type="region of interest" description="Disordered" evidence="2">
    <location>
        <begin position="1"/>
        <end position="21"/>
    </location>
</feature>
<dbReference type="VEuPathDB" id="TriTrypDB:ADEAN_000161300"/>
<feature type="region of interest" description="Disordered" evidence="2">
    <location>
        <begin position="551"/>
        <end position="582"/>
    </location>
</feature>
<dbReference type="Proteomes" id="UP000515908">
    <property type="component" value="Chromosome 03"/>
</dbReference>
<evidence type="ECO:0000256" key="1">
    <source>
        <dbReference type="SAM" id="Coils"/>
    </source>
</evidence>
<accession>A0A7G2C3K2</accession>
<dbReference type="SMART" id="SM00239">
    <property type="entry name" value="C2"/>
    <property type="match status" value="1"/>
</dbReference>
<dbReference type="Gene3D" id="2.60.40.150">
    <property type="entry name" value="C2 domain"/>
    <property type="match status" value="1"/>
</dbReference>
<organism evidence="4 5">
    <name type="scientific">Angomonas deanei</name>
    <dbReference type="NCBI Taxonomy" id="59799"/>
    <lineage>
        <taxon>Eukaryota</taxon>
        <taxon>Discoba</taxon>
        <taxon>Euglenozoa</taxon>
        <taxon>Kinetoplastea</taxon>
        <taxon>Metakinetoplastina</taxon>
        <taxon>Trypanosomatida</taxon>
        <taxon>Trypanosomatidae</taxon>
        <taxon>Strigomonadinae</taxon>
        <taxon>Angomonas</taxon>
    </lineage>
</organism>
<protein>
    <submittedName>
        <fullName evidence="4">C2 domain containing protein, putative</fullName>
    </submittedName>
</protein>
<keyword evidence="5" id="KW-1185">Reference proteome</keyword>
<name>A0A7G2C3K2_9TRYP</name>
<evidence type="ECO:0000313" key="5">
    <source>
        <dbReference type="Proteomes" id="UP000515908"/>
    </source>
</evidence>
<evidence type="ECO:0000313" key="4">
    <source>
        <dbReference type="EMBL" id="CAD2214169.1"/>
    </source>
</evidence>
<reference evidence="4 5" key="1">
    <citation type="submission" date="2020-08" db="EMBL/GenBank/DDBJ databases">
        <authorList>
            <person name="Newling K."/>
            <person name="Davey J."/>
            <person name="Forrester S."/>
        </authorList>
    </citation>
    <scope>NUCLEOTIDE SEQUENCE [LARGE SCALE GENOMIC DNA]</scope>
    <source>
        <strain evidence="5">Crithidia deanei Carvalho (ATCC PRA-265)</strain>
    </source>
</reference>
<evidence type="ECO:0000259" key="3">
    <source>
        <dbReference type="PROSITE" id="PS50004"/>
    </source>
</evidence>
<dbReference type="InterPro" id="IPR035892">
    <property type="entry name" value="C2_domain_sf"/>
</dbReference>
<dbReference type="AlphaFoldDB" id="A0A7G2C3K2"/>
<feature type="coiled-coil region" evidence="1">
    <location>
        <begin position="57"/>
        <end position="137"/>
    </location>
</feature>
<gene>
    <name evidence="4" type="ORF">ADEAN_000161300</name>
</gene>
<dbReference type="EMBL" id="LR877147">
    <property type="protein sequence ID" value="CAD2214169.1"/>
    <property type="molecule type" value="Genomic_DNA"/>
</dbReference>
<dbReference type="PROSITE" id="PS50004">
    <property type="entry name" value="C2"/>
    <property type="match status" value="1"/>
</dbReference>
<sequence length="601" mass="65710">MTDSPGVYGGRRSSSGATALPVIETASKGEIDVQSAWESGKPVYRFPSESRRESLAKHNARLSLQNLQERYGAAELEPSASALLSQNKENEDVVRFSTRAGMAEKALKSLQLEVDELRRKEIKHRQQKEELRTINKKLSTEMESMGMTLLEQTKTLRVLSSEIQRQDPCRLVRTKRGSAVGDLSIPPPAIVKEDDVAVEQLTKQNTELLRLLSALESGRDEGLVCTVELQVLSCEIEPHGTSLSAVKGDLTPRVVVKGPYSRAHMLIETSAPLSPSLSPTYTGSSRVGRWSALCVSECAHLHFDVLSALPDKPDLLLGKHDVSLNAVISAAQKDPSGASSLHGLPLRNEHGEETGTVYIEVKVLPAFQFSGADGQPHSRAHLIAGAPRRHTLMSPTPLSKHSTPPIEFFVQVLSASSLLERSPGVPSNPYVVVIDTGAQREVFRTSVCDGESRNPSWDGAHVVYNIADAYDAYLGDFVFRVYDHLGEGCEEDDFLGEATYKKAALSQSLKCTVSQLKLCPRPQEPIPYITKYRDHLGTIQVRLCNFTPSRNDDTRCPSTSVEQSLRRDESQPPRATAVRPCGGPTPCGTLRRALAPAYSTG</sequence>
<dbReference type="Pfam" id="PF00168">
    <property type="entry name" value="C2"/>
    <property type="match status" value="1"/>
</dbReference>
<proteinExistence type="predicted"/>
<evidence type="ECO:0000256" key="2">
    <source>
        <dbReference type="SAM" id="MobiDB-lite"/>
    </source>
</evidence>
<dbReference type="InterPro" id="IPR000008">
    <property type="entry name" value="C2_dom"/>
</dbReference>
<dbReference type="CDD" id="cd00030">
    <property type="entry name" value="C2"/>
    <property type="match status" value="1"/>
</dbReference>
<dbReference type="SUPFAM" id="SSF49562">
    <property type="entry name" value="C2 domain (Calcium/lipid-binding domain, CaLB)"/>
    <property type="match status" value="1"/>
</dbReference>